<keyword evidence="2" id="KW-1185">Reference proteome</keyword>
<accession>A0ABV0JFA2</accession>
<reference evidence="1 2" key="1">
    <citation type="submission" date="2022-04" db="EMBL/GenBank/DDBJ databases">
        <title>Positive selection, recombination, and allopatry shape intraspecific diversity of widespread and dominant cyanobacteria.</title>
        <authorList>
            <person name="Wei J."/>
            <person name="Shu W."/>
            <person name="Hu C."/>
        </authorList>
    </citation>
    <scope>NUCLEOTIDE SEQUENCE [LARGE SCALE GENOMIC DNA]</scope>
    <source>
        <strain evidence="1 2">GB2-A4</strain>
    </source>
</reference>
<gene>
    <name evidence="1" type="ORF">NC998_25570</name>
</gene>
<name>A0ABV0JFA2_9CYAN</name>
<dbReference type="EMBL" id="JAMPKM010000030">
    <property type="protein sequence ID" value="MEP0820469.1"/>
    <property type="molecule type" value="Genomic_DNA"/>
</dbReference>
<proteinExistence type="predicted"/>
<evidence type="ECO:0000313" key="2">
    <source>
        <dbReference type="Proteomes" id="UP001464891"/>
    </source>
</evidence>
<sequence length="25" mass="2785">MFTKLNASSRTEAVTLGMRQGLIFI</sequence>
<evidence type="ECO:0000313" key="1">
    <source>
        <dbReference type="EMBL" id="MEP0820469.1"/>
    </source>
</evidence>
<protein>
    <submittedName>
        <fullName evidence="1">Uncharacterized protein</fullName>
    </submittedName>
</protein>
<dbReference type="Proteomes" id="UP001464891">
    <property type="component" value="Unassembled WGS sequence"/>
</dbReference>
<comment type="caution">
    <text evidence="1">The sequence shown here is derived from an EMBL/GenBank/DDBJ whole genome shotgun (WGS) entry which is preliminary data.</text>
</comment>
<organism evidence="1 2">
    <name type="scientific">Trichocoleus desertorum GB2-A4</name>
    <dbReference type="NCBI Taxonomy" id="2933944"/>
    <lineage>
        <taxon>Bacteria</taxon>
        <taxon>Bacillati</taxon>
        <taxon>Cyanobacteriota</taxon>
        <taxon>Cyanophyceae</taxon>
        <taxon>Leptolyngbyales</taxon>
        <taxon>Trichocoleusaceae</taxon>
        <taxon>Trichocoleus</taxon>
    </lineage>
</organism>